<dbReference type="EMBL" id="JAAMCP010000016">
    <property type="protein sequence ID" value="NTF39706.1"/>
    <property type="molecule type" value="Genomic_DNA"/>
</dbReference>
<reference evidence="1 4" key="1">
    <citation type="journal article" date="2020" name="Science">
        <title>Unexpected conservation and global transmission of agrobacterial virulence plasmids.</title>
        <authorList>
            <person name="Weisberg A.J."/>
            <person name="Davis E.W. 2nd"/>
            <person name="Tabima J."/>
            <person name="Belcher M.S."/>
            <person name="Miller M."/>
            <person name="Kuo C.H."/>
            <person name="Loper J.E."/>
            <person name="Grunwald N.J."/>
            <person name="Putnam M.L."/>
            <person name="Chang J.H."/>
        </authorList>
    </citation>
    <scope>NUCLEOTIDE SEQUENCE [LARGE SCALE GENOMIC DNA]</scope>
    <source>
        <strain evidence="1 4">A19/93</strain>
    </source>
</reference>
<accession>A0AAE7RDQ4</accession>
<evidence type="ECO:0000313" key="4">
    <source>
        <dbReference type="Proteomes" id="UP000822331"/>
    </source>
</evidence>
<dbReference type="Proteomes" id="UP000663912">
    <property type="component" value="Plasmid pW2_73_2"/>
</dbReference>
<keyword evidence="2" id="KW-0614">Plasmid</keyword>
<dbReference type="AlphaFoldDB" id="A0AAE7RDQ4"/>
<sequence length="47" mass="5191">MIGDLTSIAANWFRQSPKQMLPSIYVGDQNGNVKFIKLLGNPLNGSR</sequence>
<dbReference type="SUPFAM" id="SSF54001">
    <property type="entry name" value="Cysteine proteinases"/>
    <property type="match status" value="1"/>
</dbReference>
<protein>
    <submittedName>
        <fullName evidence="2">DUF2026 family protein</fullName>
    </submittedName>
</protein>
<evidence type="ECO:0000313" key="1">
    <source>
        <dbReference type="EMBL" id="NTF39706.1"/>
    </source>
</evidence>
<dbReference type="InterPro" id="IPR018599">
    <property type="entry name" value="DUF2026"/>
</dbReference>
<proteinExistence type="predicted"/>
<dbReference type="InterPro" id="IPR023107">
    <property type="entry name" value="Atu2299-like_dom_sf"/>
</dbReference>
<dbReference type="Proteomes" id="UP000822331">
    <property type="component" value="Unassembled WGS sequence"/>
</dbReference>
<reference evidence="2" key="2">
    <citation type="submission" date="2020-02" db="EMBL/GenBank/DDBJ databases">
        <title>Unexpected conservation and global transmission of agrobacterial virulence plasmids.</title>
        <authorList>
            <person name="Weisberg A.J."/>
            <person name="Davis E.W. II"/>
            <person name="Tabima J.R."/>
            <person name="Belcher M.S."/>
            <person name="Miller M."/>
            <person name="Kuo C.-H."/>
            <person name="Loper J.E."/>
            <person name="Grunwald N.J."/>
            <person name="Putnam M.L."/>
            <person name="Chang J.H."/>
        </authorList>
    </citation>
    <scope>NUCLEOTIDE SEQUENCE</scope>
    <source>
        <strain evidence="2">W2/73</strain>
        <plasmid evidence="2">pW2_73_2</plasmid>
    </source>
</reference>
<name>A0AAE7RDQ4_9HYPH</name>
<evidence type="ECO:0000313" key="3">
    <source>
        <dbReference type="Proteomes" id="UP000663912"/>
    </source>
</evidence>
<gene>
    <name evidence="1" type="ORF">G6L72_23735</name>
    <name evidence="2" type="ORF">G6M88_23940</name>
</gene>
<organism evidence="2 3">
    <name type="scientific">Agrobacterium rubi</name>
    <dbReference type="NCBI Taxonomy" id="28099"/>
    <lineage>
        <taxon>Bacteria</taxon>
        <taxon>Pseudomonadati</taxon>
        <taxon>Pseudomonadota</taxon>
        <taxon>Alphaproteobacteria</taxon>
        <taxon>Hyphomicrobiales</taxon>
        <taxon>Rhizobiaceae</taxon>
        <taxon>Rhizobium/Agrobacterium group</taxon>
        <taxon>Agrobacterium</taxon>
    </lineage>
</organism>
<evidence type="ECO:0000313" key="2">
    <source>
        <dbReference type="EMBL" id="QTG03516.1"/>
    </source>
</evidence>
<dbReference type="KEGG" id="arui:G6M88_23940"/>
<geneLocation type="plasmid" evidence="2 3">
    <name>pW2_73_2</name>
</geneLocation>
<dbReference type="RefSeq" id="WP_141680634.1">
    <property type="nucleotide sequence ID" value="NZ_JAAMCN010000020.1"/>
</dbReference>
<dbReference type="Gene3D" id="3.10.550.10">
    <property type="entry name" value="Hypothetical protein Atu2299"/>
    <property type="match status" value="1"/>
</dbReference>
<keyword evidence="4" id="KW-1185">Reference proteome</keyword>
<dbReference type="Pfam" id="PF09641">
    <property type="entry name" value="DUF2026"/>
    <property type="match status" value="1"/>
</dbReference>
<dbReference type="EMBL" id="CP049209">
    <property type="protein sequence ID" value="QTG03516.1"/>
    <property type="molecule type" value="Genomic_DNA"/>
</dbReference>
<dbReference type="InterPro" id="IPR038765">
    <property type="entry name" value="Papain-like_cys_pep_sf"/>
</dbReference>